<feature type="transmembrane region" description="Helical" evidence="8">
    <location>
        <begin position="404"/>
        <end position="429"/>
    </location>
</feature>
<dbReference type="Pfam" id="PF13632">
    <property type="entry name" value="Glyco_trans_2_3"/>
    <property type="match status" value="1"/>
</dbReference>
<proteinExistence type="predicted"/>
<feature type="compositionally biased region" description="Low complexity" evidence="7">
    <location>
        <begin position="501"/>
        <end position="514"/>
    </location>
</feature>
<evidence type="ECO:0000256" key="3">
    <source>
        <dbReference type="ARBA" id="ARBA00022679"/>
    </source>
</evidence>
<feature type="transmembrane region" description="Helical" evidence="8">
    <location>
        <begin position="81"/>
        <end position="100"/>
    </location>
</feature>
<keyword evidence="6 8" id="KW-0472">Membrane</keyword>
<accession>A0ABV6ZY40</accession>
<reference evidence="11" key="1">
    <citation type="journal article" date="2019" name="Int. J. Syst. Evol. Microbiol.">
        <title>The Global Catalogue of Microorganisms (GCM) 10K type strain sequencing project: providing services to taxonomists for standard genome sequencing and annotation.</title>
        <authorList>
            <consortium name="The Broad Institute Genomics Platform"/>
            <consortium name="The Broad Institute Genome Sequencing Center for Infectious Disease"/>
            <person name="Wu L."/>
            <person name="Ma J."/>
        </authorList>
    </citation>
    <scope>NUCLEOTIDE SEQUENCE [LARGE SCALE GENOMIC DNA]</scope>
    <source>
        <strain evidence="11">KCTC 52487</strain>
    </source>
</reference>
<evidence type="ECO:0000256" key="5">
    <source>
        <dbReference type="ARBA" id="ARBA00022989"/>
    </source>
</evidence>
<feature type="region of interest" description="Disordered" evidence="7">
    <location>
        <begin position="498"/>
        <end position="530"/>
    </location>
</feature>
<organism evidence="10 11">
    <name type="scientific">Hyphobacterium vulgare</name>
    <dbReference type="NCBI Taxonomy" id="1736751"/>
    <lineage>
        <taxon>Bacteria</taxon>
        <taxon>Pseudomonadati</taxon>
        <taxon>Pseudomonadota</taxon>
        <taxon>Alphaproteobacteria</taxon>
        <taxon>Maricaulales</taxon>
        <taxon>Maricaulaceae</taxon>
        <taxon>Hyphobacterium</taxon>
    </lineage>
</organism>
<keyword evidence="2" id="KW-0328">Glycosyltransferase</keyword>
<feature type="compositionally biased region" description="Basic and acidic residues" evidence="7">
    <location>
        <begin position="519"/>
        <end position="530"/>
    </location>
</feature>
<evidence type="ECO:0000313" key="10">
    <source>
        <dbReference type="EMBL" id="MFC2926395.1"/>
    </source>
</evidence>
<feature type="domain" description="Glycosyltransferase 2-like" evidence="9">
    <location>
        <begin position="205"/>
        <end position="415"/>
    </location>
</feature>
<evidence type="ECO:0000256" key="7">
    <source>
        <dbReference type="SAM" id="MobiDB-lite"/>
    </source>
</evidence>
<evidence type="ECO:0000256" key="6">
    <source>
        <dbReference type="ARBA" id="ARBA00023136"/>
    </source>
</evidence>
<feature type="transmembrane region" description="Helical" evidence="8">
    <location>
        <begin position="58"/>
        <end position="75"/>
    </location>
</feature>
<keyword evidence="11" id="KW-1185">Reference proteome</keyword>
<keyword evidence="3" id="KW-0808">Transferase</keyword>
<dbReference type="InterPro" id="IPR050321">
    <property type="entry name" value="Glycosyltr_2/OpgH_subfam"/>
</dbReference>
<evidence type="ECO:0000256" key="2">
    <source>
        <dbReference type="ARBA" id="ARBA00022676"/>
    </source>
</evidence>
<dbReference type="EMBL" id="JBHRSV010000019">
    <property type="protein sequence ID" value="MFC2926395.1"/>
    <property type="molecule type" value="Genomic_DNA"/>
</dbReference>
<evidence type="ECO:0000259" key="9">
    <source>
        <dbReference type="Pfam" id="PF13632"/>
    </source>
</evidence>
<dbReference type="PANTHER" id="PTHR43867:SF2">
    <property type="entry name" value="CELLULOSE SYNTHASE CATALYTIC SUBUNIT A [UDP-FORMING]"/>
    <property type="match status" value="1"/>
</dbReference>
<dbReference type="RefSeq" id="WP_343164188.1">
    <property type="nucleotide sequence ID" value="NZ_JBHRSV010000019.1"/>
</dbReference>
<gene>
    <name evidence="10" type="ORF">ACFOOR_09800</name>
</gene>
<dbReference type="InterPro" id="IPR001173">
    <property type="entry name" value="Glyco_trans_2-like"/>
</dbReference>
<protein>
    <submittedName>
        <fullName evidence="10">Glycosyltransferase family 2 protein</fullName>
    </submittedName>
</protein>
<dbReference type="InterPro" id="IPR029044">
    <property type="entry name" value="Nucleotide-diphossugar_trans"/>
</dbReference>
<evidence type="ECO:0000256" key="4">
    <source>
        <dbReference type="ARBA" id="ARBA00022692"/>
    </source>
</evidence>
<comment type="subcellular location">
    <subcellularLocation>
        <location evidence="1">Membrane</location>
        <topology evidence="1">Multi-pass membrane protein</topology>
    </subcellularLocation>
</comment>
<evidence type="ECO:0000256" key="1">
    <source>
        <dbReference type="ARBA" id="ARBA00004141"/>
    </source>
</evidence>
<dbReference type="PANTHER" id="PTHR43867">
    <property type="entry name" value="CELLULOSE SYNTHASE CATALYTIC SUBUNIT A [UDP-FORMING]"/>
    <property type="match status" value="1"/>
</dbReference>
<keyword evidence="4 8" id="KW-0812">Transmembrane</keyword>
<evidence type="ECO:0000256" key="8">
    <source>
        <dbReference type="SAM" id="Phobius"/>
    </source>
</evidence>
<dbReference type="Gene3D" id="3.90.550.10">
    <property type="entry name" value="Spore Coat Polysaccharide Biosynthesis Protein SpsA, Chain A"/>
    <property type="match status" value="1"/>
</dbReference>
<keyword evidence="5 8" id="KW-1133">Transmembrane helix</keyword>
<dbReference type="SUPFAM" id="SSF53448">
    <property type="entry name" value="Nucleotide-diphospho-sugar transferases"/>
    <property type="match status" value="1"/>
</dbReference>
<comment type="caution">
    <text evidence="10">The sequence shown here is derived from an EMBL/GenBank/DDBJ whole genome shotgun (WGS) entry which is preliminary data.</text>
</comment>
<feature type="transmembrane region" description="Helical" evidence="8">
    <location>
        <begin position="371"/>
        <end position="398"/>
    </location>
</feature>
<name>A0ABV6ZY40_9PROT</name>
<evidence type="ECO:0000313" key="11">
    <source>
        <dbReference type="Proteomes" id="UP001595379"/>
    </source>
</evidence>
<dbReference type="Proteomes" id="UP001595379">
    <property type="component" value="Unassembled WGS sequence"/>
</dbReference>
<sequence>MQGMARARPGDGALPVRRALERILSPSRARDWADEAANGLHNRAPFASARQGLQSGQVVAVLAPLVFLVAWGAAWPPLTGVLLILSSAMILALSALRLVAAAVPARPLTAPEVDDSRLPVVTILAPMFREAAVLPQLVRALDRIDYPAEKLDIKLIVEAVDGATLKAARACDLDARFEIVVVPDGAPRTKPRALNYAMRFALGSIVCIYDAEDVPHPGQVRTAAGVFSAAPARLACLQAPLGWYNHDRNWLTRQFALEYAAHFHALLPLLARMGWPLPLGGTSNFFRREALEAVGLWDPYNVTEDADLGFRLATHGYRTGVIAPPTREEAPVRLPAWLVQRSRWIKGYAQTIAVHTRNPQKLFTRTGGTGTLSLGVSLGAAVISAALHAPTVLFFLVAATAAPSWPLCWAACILITGYSAAAICAAVGARRAGLTPRLGDLLTMPAYWPLQTLAACRALWELRSNPYFWAKTEHGHSPAPETETRAAAWNDTEAACPLPSPSSSWAVSRRASALPPGCRDGRSTSRADRA</sequence>